<reference evidence="3" key="1">
    <citation type="submission" date="2021-03" db="EMBL/GenBank/DDBJ databases">
        <title>Antimicrobial resistance genes in bacteria isolated from Japanese honey, and their potential for conferring macrolide and lincosamide resistance in the American foulbrood pathogen Paenibacillus larvae.</title>
        <authorList>
            <person name="Okamoto M."/>
            <person name="Kumagai M."/>
            <person name="Kanamori H."/>
            <person name="Takamatsu D."/>
        </authorList>
    </citation>
    <scope>NUCLEOTIDE SEQUENCE</scope>
    <source>
        <strain evidence="3">J40TS1</strain>
    </source>
</reference>
<dbReference type="PANTHER" id="PTHR34473">
    <property type="entry name" value="UPF0699 TRANSMEMBRANE PROTEIN YDBS"/>
    <property type="match status" value="1"/>
</dbReference>
<organism evidence="3 4">
    <name type="scientific">Paenibacillus montaniterrae</name>
    <dbReference type="NCBI Taxonomy" id="429341"/>
    <lineage>
        <taxon>Bacteria</taxon>
        <taxon>Bacillati</taxon>
        <taxon>Bacillota</taxon>
        <taxon>Bacilli</taxon>
        <taxon>Bacillales</taxon>
        <taxon>Paenibacillaceae</taxon>
        <taxon>Paenibacillus</taxon>
    </lineage>
</organism>
<evidence type="ECO:0000259" key="2">
    <source>
        <dbReference type="Pfam" id="PF03703"/>
    </source>
</evidence>
<gene>
    <name evidence="3" type="ORF">J40TS1_22560</name>
</gene>
<dbReference type="RefSeq" id="WP_213514989.1">
    <property type="nucleotide sequence ID" value="NZ_BOSE01000003.1"/>
</dbReference>
<evidence type="ECO:0000313" key="4">
    <source>
        <dbReference type="Proteomes" id="UP000683139"/>
    </source>
</evidence>
<evidence type="ECO:0000313" key="3">
    <source>
        <dbReference type="EMBL" id="GIP16614.1"/>
    </source>
</evidence>
<dbReference type="InterPro" id="IPR005182">
    <property type="entry name" value="YdbS-like_PH"/>
</dbReference>
<comment type="caution">
    <text evidence="3">The sequence shown here is derived from an EMBL/GenBank/DDBJ whole genome shotgun (WGS) entry which is preliminary data.</text>
</comment>
<proteinExistence type="predicted"/>
<accession>A0A920CZ31</accession>
<protein>
    <submittedName>
        <fullName evidence="3">Membrane protein</fullName>
    </submittedName>
</protein>
<feature type="transmembrane region" description="Helical" evidence="1">
    <location>
        <begin position="21"/>
        <end position="41"/>
    </location>
</feature>
<sequence>MQRELTQKLHPDYVKASRLSSILFHIVTLLLVSGWLVFALWKDWTLVPVWIAYGILLVSFVLFTWIVPIYEFRSFSFEVFEEEIEIQSGIIFRSNILIPMVRVQHVEVGSGPIMRKYKLASVNVVTAATKHEIKGVHQQAAEELKQHIGELAKVDEQHD</sequence>
<evidence type="ECO:0000256" key="1">
    <source>
        <dbReference type="SAM" id="Phobius"/>
    </source>
</evidence>
<dbReference type="AlphaFoldDB" id="A0A920CZ31"/>
<keyword evidence="1" id="KW-0472">Membrane</keyword>
<keyword evidence="1" id="KW-0812">Transmembrane</keyword>
<keyword evidence="4" id="KW-1185">Reference proteome</keyword>
<name>A0A920CZ31_9BACL</name>
<feature type="domain" description="YdbS-like PH" evidence="2">
    <location>
        <begin position="73"/>
        <end position="148"/>
    </location>
</feature>
<dbReference type="Pfam" id="PF03703">
    <property type="entry name" value="bPH_2"/>
    <property type="match status" value="1"/>
</dbReference>
<dbReference type="Proteomes" id="UP000683139">
    <property type="component" value="Unassembled WGS sequence"/>
</dbReference>
<dbReference type="PANTHER" id="PTHR34473:SF2">
    <property type="entry name" value="UPF0699 TRANSMEMBRANE PROTEIN YDBT"/>
    <property type="match status" value="1"/>
</dbReference>
<feature type="transmembrane region" description="Helical" evidence="1">
    <location>
        <begin position="47"/>
        <end position="67"/>
    </location>
</feature>
<keyword evidence="1" id="KW-1133">Transmembrane helix</keyword>
<dbReference type="EMBL" id="BOSE01000003">
    <property type="protein sequence ID" value="GIP16614.1"/>
    <property type="molecule type" value="Genomic_DNA"/>
</dbReference>